<dbReference type="InterPro" id="IPR029058">
    <property type="entry name" value="AB_hydrolase_fold"/>
</dbReference>
<dbReference type="SUPFAM" id="SSF53474">
    <property type="entry name" value="alpha/beta-Hydrolases"/>
    <property type="match status" value="1"/>
</dbReference>
<keyword evidence="2" id="KW-1185">Reference proteome</keyword>
<proteinExistence type="predicted"/>
<dbReference type="Proteomes" id="UP001596410">
    <property type="component" value="Unassembled WGS sequence"/>
</dbReference>
<gene>
    <name evidence="1" type="ORF">ACFQIC_09245</name>
</gene>
<dbReference type="Gene3D" id="3.40.50.1820">
    <property type="entry name" value="alpha/beta hydrolase"/>
    <property type="match status" value="1"/>
</dbReference>
<name>A0ABW2ENR8_9BACI</name>
<evidence type="ECO:0000313" key="2">
    <source>
        <dbReference type="Proteomes" id="UP001596410"/>
    </source>
</evidence>
<organism evidence="1 2">
    <name type="scientific">Halobacillus seohaensis</name>
    <dbReference type="NCBI Taxonomy" id="447421"/>
    <lineage>
        <taxon>Bacteria</taxon>
        <taxon>Bacillati</taxon>
        <taxon>Bacillota</taxon>
        <taxon>Bacilli</taxon>
        <taxon>Bacillales</taxon>
        <taxon>Bacillaceae</taxon>
        <taxon>Halobacillus</taxon>
    </lineage>
</organism>
<dbReference type="RefSeq" id="WP_204708946.1">
    <property type="nucleotide sequence ID" value="NZ_JBHSZV010000022.1"/>
</dbReference>
<sequence>MTNRNGSLPVTYPFQADKYRKNSTSGTPGQWYKGTVPPYVAPSKRPIVFIHGINSSSHTWWNGNDMYEIAYFNGFKTAFIDLHSTLDMWDNGRLLASKLEEIYQHFNEKLIVVAHSKGGIDTQSAMIHYEAIPYVAKVINLSVPHQGSELADLAFSTWAGWLADIIGNKNEAIKSLQTGYMDYFRSKTDSCSMVDHIPFYTLSGTGWGSFGSSLYWGGLYLSSYGENDGAITVERSRLPYTTELRVSDWNHSEIIKGHSTFHLFADHLYESSTFKSDSHNNRSLEKQKPSAHAYFHGGSYRGETTETFFVENDVNTITVNWMSEHEKPNISLISPGGSVNKSFIPIADSETIFKGTYHHMLTIHNPTEGVWKIKALSNQEHYLLGVHFDSAINRYINLEVRDPLQVGIASFNTLDNKKMMSTIYLEYYKADMRDSRKLEWQALSSNSFRKIPNLGEGIYNITMDLKGKTPQDKDFNRSIVASFYLDSNGEIVK</sequence>
<comment type="caution">
    <text evidence="1">The sequence shown here is derived from an EMBL/GenBank/DDBJ whole genome shotgun (WGS) entry which is preliminary data.</text>
</comment>
<accession>A0ABW2ENR8</accession>
<protein>
    <submittedName>
        <fullName evidence="1">Esterase/lipase family protein</fullName>
    </submittedName>
</protein>
<evidence type="ECO:0000313" key="1">
    <source>
        <dbReference type="EMBL" id="MFC7062044.1"/>
    </source>
</evidence>
<dbReference type="EMBL" id="JBHSZV010000022">
    <property type="protein sequence ID" value="MFC7062044.1"/>
    <property type="molecule type" value="Genomic_DNA"/>
</dbReference>
<reference evidence="2" key="1">
    <citation type="journal article" date="2019" name="Int. J. Syst. Evol. Microbiol.">
        <title>The Global Catalogue of Microorganisms (GCM) 10K type strain sequencing project: providing services to taxonomists for standard genome sequencing and annotation.</title>
        <authorList>
            <consortium name="The Broad Institute Genomics Platform"/>
            <consortium name="The Broad Institute Genome Sequencing Center for Infectious Disease"/>
            <person name="Wu L."/>
            <person name="Ma J."/>
        </authorList>
    </citation>
    <scope>NUCLEOTIDE SEQUENCE [LARGE SCALE GENOMIC DNA]</scope>
    <source>
        <strain evidence="2">CGMCC 4.1621</strain>
    </source>
</reference>